<gene>
    <name evidence="1" type="ORF">BCF58_0246</name>
</gene>
<dbReference type="OrthoDB" id="1252840at2"/>
<proteinExistence type="predicted"/>
<evidence type="ECO:0000313" key="2">
    <source>
        <dbReference type="Proteomes" id="UP000272428"/>
    </source>
</evidence>
<comment type="caution">
    <text evidence="1">The sequence shown here is derived from an EMBL/GenBank/DDBJ whole genome shotgun (WGS) entry which is preliminary data.</text>
</comment>
<dbReference type="Proteomes" id="UP000272428">
    <property type="component" value="Unassembled WGS sequence"/>
</dbReference>
<accession>A0A495SMU2</accession>
<sequence length="262" mass="30839">MDVTIDKKILDDLEKGFFINTILSYEPYLIHNLETSINVQFEDFYNIFESQVPLISEGDDFDVIENQQFYLNTFSLNDYLDVFNNFEYAINTKNKKIYFASSDILEIFSKFLVKVKGELTFTENDPVFDFAYYNFHPDAEEYRQATVKIIIDFGLKLNGFLLYRDFEIIFKQINKELIIQPNDNHIPIRIAILDSLNLINDLNNNVPNKENIYRIIHAIVGGNEDNVKKYCLSLIGKNSLSQKQITKKHKEFAQKYINEKKF</sequence>
<keyword evidence="2" id="KW-1185">Reference proteome</keyword>
<dbReference type="EMBL" id="RBXB01000001">
    <property type="protein sequence ID" value="RKT01035.1"/>
    <property type="molecule type" value="Genomic_DNA"/>
</dbReference>
<reference evidence="1 2" key="1">
    <citation type="submission" date="2018-10" db="EMBL/GenBank/DDBJ databases">
        <title>Genomic Encyclopedia of Archaeal and Bacterial Type Strains, Phase II (KMG-II): from individual species to whole genera.</title>
        <authorList>
            <person name="Goeker M."/>
        </authorList>
    </citation>
    <scope>NUCLEOTIDE SEQUENCE [LARGE SCALE GENOMIC DNA]</scope>
    <source>
        <strain evidence="1 2">DSM 14219</strain>
    </source>
</reference>
<name>A0A495SMU2_9FLAO</name>
<dbReference type="RefSeq" id="WP_121459983.1">
    <property type="nucleotide sequence ID" value="NZ_RBXB01000001.1"/>
</dbReference>
<organism evidence="1 2">
    <name type="scientific">Chryseobacterium defluvii</name>
    <dbReference type="NCBI Taxonomy" id="160396"/>
    <lineage>
        <taxon>Bacteria</taxon>
        <taxon>Pseudomonadati</taxon>
        <taxon>Bacteroidota</taxon>
        <taxon>Flavobacteriia</taxon>
        <taxon>Flavobacteriales</taxon>
        <taxon>Weeksellaceae</taxon>
        <taxon>Chryseobacterium group</taxon>
        <taxon>Chryseobacterium</taxon>
    </lineage>
</organism>
<protein>
    <submittedName>
        <fullName evidence="1">Uncharacterized protein</fullName>
    </submittedName>
</protein>
<evidence type="ECO:0000313" key="1">
    <source>
        <dbReference type="EMBL" id="RKT01035.1"/>
    </source>
</evidence>
<dbReference type="AlphaFoldDB" id="A0A495SMU2"/>